<dbReference type="Pfam" id="PF02803">
    <property type="entry name" value="Thiolase_C"/>
    <property type="match status" value="1"/>
</dbReference>
<gene>
    <name evidence="6" type="ORF">UFOPK3402_00737</name>
</gene>
<dbReference type="Pfam" id="PF00108">
    <property type="entry name" value="Thiolase_N"/>
    <property type="match status" value="1"/>
</dbReference>
<evidence type="ECO:0000259" key="5">
    <source>
        <dbReference type="Pfam" id="PF02803"/>
    </source>
</evidence>
<evidence type="ECO:0000256" key="1">
    <source>
        <dbReference type="ARBA" id="ARBA00010982"/>
    </source>
</evidence>
<keyword evidence="3" id="KW-0012">Acyltransferase</keyword>
<evidence type="ECO:0000259" key="4">
    <source>
        <dbReference type="Pfam" id="PF00108"/>
    </source>
</evidence>
<dbReference type="InterPro" id="IPR020613">
    <property type="entry name" value="Thiolase_CS"/>
</dbReference>
<name>A0A6J7DWP8_9ZZZZ</name>
<dbReference type="PANTHER" id="PTHR18919:SF107">
    <property type="entry name" value="ACETYL-COA ACETYLTRANSFERASE, CYTOSOLIC"/>
    <property type="match status" value="1"/>
</dbReference>
<proteinExistence type="inferred from homology"/>
<evidence type="ECO:0000256" key="3">
    <source>
        <dbReference type="ARBA" id="ARBA00023315"/>
    </source>
</evidence>
<dbReference type="EMBL" id="CAFBLS010000074">
    <property type="protein sequence ID" value="CAB4871873.1"/>
    <property type="molecule type" value="Genomic_DNA"/>
</dbReference>
<dbReference type="PANTHER" id="PTHR18919">
    <property type="entry name" value="ACETYL-COA C-ACYLTRANSFERASE"/>
    <property type="match status" value="1"/>
</dbReference>
<dbReference type="PIRSF" id="PIRSF000429">
    <property type="entry name" value="Ac-CoA_Ac_transf"/>
    <property type="match status" value="1"/>
</dbReference>
<protein>
    <submittedName>
        <fullName evidence="6">Unannotated protein</fullName>
    </submittedName>
</protein>
<dbReference type="CDD" id="cd00751">
    <property type="entry name" value="thiolase"/>
    <property type="match status" value="1"/>
</dbReference>
<reference evidence="6" key="1">
    <citation type="submission" date="2020-05" db="EMBL/GenBank/DDBJ databases">
        <authorList>
            <person name="Chiriac C."/>
            <person name="Salcher M."/>
            <person name="Ghai R."/>
            <person name="Kavagutti S V."/>
        </authorList>
    </citation>
    <scope>NUCLEOTIDE SEQUENCE</scope>
</reference>
<dbReference type="GO" id="GO:0003988">
    <property type="term" value="F:acetyl-CoA C-acyltransferase activity"/>
    <property type="evidence" value="ECO:0007669"/>
    <property type="project" value="UniProtKB-ARBA"/>
</dbReference>
<dbReference type="InterPro" id="IPR016039">
    <property type="entry name" value="Thiolase-like"/>
</dbReference>
<sequence>MTTSVIIAGARTPIGRLLGSLSGLSATALGGIAIREALTRAGVAATDVDAVIMGNVVQAGVGPNPARQAAFAGGIGYDVPAITLNKLCLSGLSAIAYADQLIRLGEHDVIVAGGFESMTNAPHLILDSRKGTKYGAGRMVDALDQDALTCAFDGISMGAATEKYQASYGLTREAQDAFANQSHARAASATAEGRFDEEIVAVMNAKGELLLGQDEGVRPSTTAESLAKLRPAFTPAGATEPGTITAGNASQLSDGGAAVVMMSRARAESLGLTWLAEVGAYGNVAGPDPSLVVQPARAIRDALRRDGSLAVEDLDLLEINEAFAGVALASAADLGVSSDITNVNGGAIALGHPVGMSGARLVLALALELRRRGGGVGAAALCGGGGQGDALIVRVPGKA</sequence>
<feature type="domain" description="Thiolase N-terminal" evidence="4">
    <location>
        <begin position="5"/>
        <end position="264"/>
    </location>
</feature>
<organism evidence="6">
    <name type="scientific">freshwater metagenome</name>
    <dbReference type="NCBI Taxonomy" id="449393"/>
    <lineage>
        <taxon>unclassified sequences</taxon>
        <taxon>metagenomes</taxon>
        <taxon>ecological metagenomes</taxon>
    </lineage>
</organism>
<accession>A0A6J7DWP8</accession>
<dbReference type="InterPro" id="IPR020615">
    <property type="entry name" value="Thiolase_acyl_enz_int_AS"/>
</dbReference>
<dbReference type="PROSITE" id="PS00098">
    <property type="entry name" value="THIOLASE_1"/>
    <property type="match status" value="1"/>
</dbReference>
<comment type="similarity">
    <text evidence="1">Belongs to the thiolase-like superfamily. Thiolase family.</text>
</comment>
<dbReference type="InterPro" id="IPR020610">
    <property type="entry name" value="Thiolase_AS"/>
</dbReference>
<keyword evidence="2" id="KW-0808">Transferase</keyword>
<dbReference type="InterPro" id="IPR002155">
    <property type="entry name" value="Thiolase"/>
</dbReference>
<dbReference type="SUPFAM" id="SSF53901">
    <property type="entry name" value="Thiolase-like"/>
    <property type="match status" value="2"/>
</dbReference>
<dbReference type="InterPro" id="IPR020617">
    <property type="entry name" value="Thiolase_C"/>
</dbReference>
<dbReference type="InterPro" id="IPR020616">
    <property type="entry name" value="Thiolase_N"/>
</dbReference>
<dbReference type="Gene3D" id="3.40.47.10">
    <property type="match status" value="2"/>
</dbReference>
<dbReference type="PROSITE" id="PS00099">
    <property type="entry name" value="THIOLASE_3"/>
    <property type="match status" value="1"/>
</dbReference>
<dbReference type="PROSITE" id="PS00737">
    <property type="entry name" value="THIOLASE_2"/>
    <property type="match status" value="1"/>
</dbReference>
<feature type="domain" description="Thiolase C-terminal" evidence="5">
    <location>
        <begin position="273"/>
        <end position="394"/>
    </location>
</feature>
<evidence type="ECO:0000313" key="6">
    <source>
        <dbReference type="EMBL" id="CAB4871873.1"/>
    </source>
</evidence>
<dbReference type="AlphaFoldDB" id="A0A6J7DWP8"/>
<dbReference type="NCBIfam" id="TIGR01930">
    <property type="entry name" value="AcCoA-C-Actrans"/>
    <property type="match status" value="1"/>
</dbReference>
<evidence type="ECO:0000256" key="2">
    <source>
        <dbReference type="ARBA" id="ARBA00022679"/>
    </source>
</evidence>